<dbReference type="SUPFAM" id="SSF56349">
    <property type="entry name" value="DNA breaking-rejoining enzymes"/>
    <property type="match status" value="1"/>
</dbReference>
<dbReference type="STRING" id="394096.DB31_1578"/>
<keyword evidence="4" id="KW-1185">Reference proteome</keyword>
<dbReference type="GO" id="GO:0003677">
    <property type="term" value="F:DNA binding"/>
    <property type="evidence" value="ECO:0007669"/>
    <property type="project" value="InterPro"/>
</dbReference>
<dbReference type="GO" id="GO:0015074">
    <property type="term" value="P:DNA integration"/>
    <property type="evidence" value="ECO:0007669"/>
    <property type="project" value="InterPro"/>
</dbReference>
<reference evidence="3 4" key="1">
    <citation type="submission" date="2014-04" db="EMBL/GenBank/DDBJ databases">
        <title>Genome assembly of Hyalangium minutum DSM 14724.</title>
        <authorList>
            <person name="Sharma G."/>
            <person name="Subramanian S."/>
        </authorList>
    </citation>
    <scope>NUCLEOTIDE SEQUENCE [LARGE SCALE GENOMIC DNA]</scope>
    <source>
        <strain evidence="3 4">DSM 14724</strain>
    </source>
</reference>
<gene>
    <name evidence="3" type="ORF">DB31_1578</name>
</gene>
<evidence type="ECO:0000256" key="2">
    <source>
        <dbReference type="SAM" id="MobiDB-lite"/>
    </source>
</evidence>
<organism evidence="3 4">
    <name type="scientific">Hyalangium minutum</name>
    <dbReference type="NCBI Taxonomy" id="394096"/>
    <lineage>
        <taxon>Bacteria</taxon>
        <taxon>Pseudomonadati</taxon>
        <taxon>Myxococcota</taxon>
        <taxon>Myxococcia</taxon>
        <taxon>Myxococcales</taxon>
        <taxon>Cystobacterineae</taxon>
        <taxon>Archangiaceae</taxon>
        <taxon>Hyalangium</taxon>
    </lineage>
</organism>
<dbReference type="Gene3D" id="1.10.443.10">
    <property type="entry name" value="Intergrase catalytic core"/>
    <property type="match status" value="1"/>
</dbReference>
<dbReference type="RefSeq" id="WP_052420325.1">
    <property type="nucleotide sequence ID" value="NZ_JMCB01000012.1"/>
</dbReference>
<feature type="compositionally biased region" description="Basic residues" evidence="2">
    <location>
        <begin position="1"/>
        <end position="16"/>
    </location>
</feature>
<proteinExistence type="predicted"/>
<evidence type="ECO:0000313" key="4">
    <source>
        <dbReference type="Proteomes" id="UP000028725"/>
    </source>
</evidence>
<accession>A0A085WCP9</accession>
<dbReference type="EMBL" id="JMCB01000012">
    <property type="protein sequence ID" value="KFE65462.1"/>
    <property type="molecule type" value="Genomic_DNA"/>
</dbReference>
<keyword evidence="1" id="KW-0233">DNA recombination</keyword>
<dbReference type="OrthoDB" id="5450216at2"/>
<dbReference type="AlphaFoldDB" id="A0A085WCP9"/>
<evidence type="ECO:0000256" key="1">
    <source>
        <dbReference type="ARBA" id="ARBA00023172"/>
    </source>
</evidence>
<dbReference type="InterPro" id="IPR013762">
    <property type="entry name" value="Integrase-like_cat_sf"/>
</dbReference>
<sequence length="367" mass="41838">MTTKRLKTLSKKKPRAKAQEELPLTETPTLGALFAWYEKAFLRHQKRHTQKAYASTFRLALERFGHHAKPSRGQLQGWLSDRLGRAEILPGTANMTKDHLHTVYARARDLKWPLLLNAGAFQRFPAAPRKPEGLKDPVRSWARMLAAMPDDRARAFLCFQRHEGGMRVSTALGVEWRHIRWNAEGGPELHVQQQRDRKLMKPHSLKNDANSLVFPLSEETVHYLRETRKALMRGQKLFGAKRGRLAGGLGPDGEAYGWIFPYNGTYVEKLEEKLRAACPEEFPKAIRGVRPGKLWHRFRHTFVTEAVKAVGVEKAKTLTGHKFVNTLQLYADNLRGKEVDRDALAAVRQAAKQQQEVVNNLVQNRPG</sequence>
<dbReference type="Proteomes" id="UP000028725">
    <property type="component" value="Unassembled WGS sequence"/>
</dbReference>
<dbReference type="CDD" id="cd00397">
    <property type="entry name" value="DNA_BRE_C"/>
    <property type="match status" value="1"/>
</dbReference>
<name>A0A085WCP9_9BACT</name>
<comment type="caution">
    <text evidence="3">The sequence shown here is derived from an EMBL/GenBank/DDBJ whole genome shotgun (WGS) entry which is preliminary data.</text>
</comment>
<dbReference type="GO" id="GO:0006310">
    <property type="term" value="P:DNA recombination"/>
    <property type="evidence" value="ECO:0007669"/>
    <property type="project" value="UniProtKB-KW"/>
</dbReference>
<feature type="region of interest" description="Disordered" evidence="2">
    <location>
        <begin position="1"/>
        <end position="20"/>
    </location>
</feature>
<protein>
    <recommendedName>
        <fullName evidence="5">Tyr recombinase domain-containing protein</fullName>
    </recommendedName>
</protein>
<dbReference type="InterPro" id="IPR011010">
    <property type="entry name" value="DNA_brk_join_enz"/>
</dbReference>
<evidence type="ECO:0008006" key="5">
    <source>
        <dbReference type="Google" id="ProtNLM"/>
    </source>
</evidence>
<evidence type="ECO:0000313" key="3">
    <source>
        <dbReference type="EMBL" id="KFE65462.1"/>
    </source>
</evidence>